<dbReference type="Pfam" id="PF13614">
    <property type="entry name" value="AAA_31"/>
    <property type="match status" value="1"/>
</dbReference>
<dbReference type="EMBL" id="WOSW01000074">
    <property type="protein sequence ID" value="NHO34328.1"/>
    <property type="molecule type" value="Genomic_DNA"/>
</dbReference>
<comment type="caution">
    <text evidence="2">The sequence shown here is derived from an EMBL/GenBank/DDBJ whole genome shotgun (WGS) entry which is preliminary data.</text>
</comment>
<dbReference type="CDD" id="cd02042">
    <property type="entry name" value="ParAB_family"/>
    <property type="match status" value="1"/>
</dbReference>
<keyword evidence="3" id="KW-1185">Reference proteome</keyword>
<accession>A0ABX0KEU7</accession>
<dbReference type="PANTHER" id="PTHR13696">
    <property type="entry name" value="P-LOOP CONTAINING NUCLEOSIDE TRIPHOSPHATE HYDROLASE"/>
    <property type="match status" value="1"/>
</dbReference>
<gene>
    <name evidence="2" type="ORF">GOB84_17755</name>
</gene>
<evidence type="ECO:0000313" key="3">
    <source>
        <dbReference type="Proteomes" id="UP000615326"/>
    </source>
</evidence>
<reference evidence="2 3" key="1">
    <citation type="journal article" date="2020" name="Int. J. Syst. Evol. Microbiol.">
        <title>Novel acetic acid bacteria from cider fermentations: Acetobacter conturbans sp. nov. and Acetobacter fallax sp. nov.</title>
        <authorList>
            <person name="Sombolestani A.S."/>
            <person name="Cleenwerck I."/>
            <person name="Cnockaert M."/>
            <person name="Borremans W."/>
            <person name="Wieme A.D."/>
            <person name="De Vuyst L."/>
            <person name="Vandamme P."/>
        </authorList>
    </citation>
    <scope>NUCLEOTIDE SEQUENCE [LARGE SCALE GENOMIC DNA]</scope>
    <source>
        <strain evidence="2 3">LMG 1637</strain>
    </source>
</reference>
<proteinExistence type="predicted"/>
<evidence type="ECO:0000259" key="1">
    <source>
        <dbReference type="Pfam" id="PF13614"/>
    </source>
</evidence>
<evidence type="ECO:0000313" key="2">
    <source>
        <dbReference type="EMBL" id="NHO34328.1"/>
    </source>
</evidence>
<dbReference type="Gene3D" id="3.40.50.300">
    <property type="entry name" value="P-loop containing nucleotide triphosphate hydrolases"/>
    <property type="match status" value="1"/>
</dbReference>
<protein>
    <submittedName>
        <fullName evidence="2">AAA family ATPase</fullName>
    </submittedName>
</protein>
<dbReference type="InterPro" id="IPR050678">
    <property type="entry name" value="DNA_Partitioning_ATPase"/>
</dbReference>
<name>A0ABX0KEU7_9PROT</name>
<dbReference type="PANTHER" id="PTHR13696:SF99">
    <property type="entry name" value="COBYRINIC ACID AC-DIAMIDE SYNTHASE"/>
    <property type="match status" value="1"/>
</dbReference>
<dbReference type="InterPro" id="IPR027417">
    <property type="entry name" value="P-loop_NTPase"/>
</dbReference>
<sequence>MAFAVSIPRIRSLPIEKLAFGGPMSTRIAIFNHKGGTGKTVSAYNIGWKLTEHGNKVLLVDGDSQVNLTALALGFDVFDKYYEDDSTKSKNIKDGVSPVLEGKPSALEPFDCPSAANNPNLFVLPGHAELAAYEGQISLAQETGGTLSVMKNLPGALQAFIGMIEAQHEIDYTLIDLNPGLGAINQNLFIASDAFIVPTNPDPFSLMAVGTLGNHLVRWMNWKDANFHKFEDADYPLHASRPVFLGTLNSRFNKHASKAARKFDERIAQIDEQVEQRLVPTLQAAGMTAKPECYQRAFDEWKDKLAADNKGLHALARIPDFQGLIHTANLADLPIFKLDDTALKADNIQGIVKEKAVRNIESFDVIYEAIASKIEMLASNDCRI</sequence>
<feature type="domain" description="AAA" evidence="1">
    <location>
        <begin position="27"/>
        <end position="215"/>
    </location>
</feature>
<dbReference type="InterPro" id="IPR025669">
    <property type="entry name" value="AAA_dom"/>
</dbReference>
<dbReference type="SUPFAM" id="SSF52540">
    <property type="entry name" value="P-loop containing nucleoside triphosphate hydrolases"/>
    <property type="match status" value="1"/>
</dbReference>
<dbReference type="Proteomes" id="UP000615326">
    <property type="component" value="Unassembled WGS sequence"/>
</dbReference>
<organism evidence="2 3">
    <name type="scientific">Acetobacter fallax</name>
    <dbReference type="NCBI Taxonomy" id="1737473"/>
    <lineage>
        <taxon>Bacteria</taxon>
        <taxon>Pseudomonadati</taxon>
        <taxon>Pseudomonadota</taxon>
        <taxon>Alphaproteobacteria</taxon>
        <taxon>Acetobacterales</taxon>
        <taxon>Acetobacteraceae</taxon>
        <taxon>Acetobacter</taxon>
    </lineage>
</organism>